<dbReference type="RefSeq" id="XP_033689355.1">
    <property type="nucleotide sequence ID" value="XM_033832654.1"/>
</dbReference>
<dbReference type="OrthoDB" id="3250044at2759"/>
<evidence type="ECO:0000313" key="3">
    <source>
        <dbReference type="Proteomes" id="UP000800094"/>
    </source>
</evidence>
<protein>
    <submittedName>
        <fullName evidence="2">Kinase-like protein</fullName>
    </submittedName>
</protein>
<keyword evidence="2" id="KW-0418">Kinase</keyword>
<dbReference type="InterPro" id="IPR002575">
    <property type="entry name" value="Aminoglycoside_PTrfase"/>
</dbReference>
<accession>A0A6A6IUW2</accession>
<dbReference type="Proteomes" id="UP000800094">
    <property type="component" value="Unassembled WGS sequence"/>
</dbReference>
<dbReference type="Pfam" id="PF01636">
    <property type="entry name" value="APH"/>
    <property type="match status" value="1"/>
</dbReference>
<gene>
    <name evidence="2" type="ORF">BU26DRAFT_559051</name>
</gene>
<dbReference type="InterPro" id="IPR051678">
    <property type="entry name" value="AGP_Transferase"/>
</dbReference>
<dbReference type="InterPro" id="IPR011009">
    <property type="entry name" value="Kinase-like_dom_sf"/>
</dbReference>
<proteinExistence type="predicted"/>
<sequence length="263" mass="29741">MSALTNDRIISLCHDPATTILSAPQCSNKVVRITDSLAVKFGHFVTAQEFKNQQVAQRRLDADIVNVPTAYRFLQKEEIGYIVMDYVDGETLDLASAENMAEELGNILGYIHQQGATKPGSLGGGPVSGVLWPEHEEVEFSETDDLQLWLNRRSPSLGHRLDLRRHALSMCHLDFNPRNIMVDGSRIYLIDWSAAGYFPRFFEHILYQFLPRDLSFFNLLRPFLAPLSDEELESAKIVVETLRHSQFHIFPGAKVSQRARIGA</sequence>
<keyword evidence="2" id="KW-0808">Transferase</keyword>
<evidence type="ECO:0000259" key="1">
    <source>
        <dbReference type="Pfam" id="PF01636"/>
    </source>
</evidence>
<feature type="domain" description="Aminoglycoside phosphotransferase" evidence="1">
    <location>
        <begin position="26"/>
        <end position="203"/>
    </location>
</feature>
<dbReference type="AlphaFoldDB" id="A0A6A6IUW2"/>
<dbReference type="EMBL" id="ML987190">
    <property type="protein sequence ID" value="KAF2254351.1"/>
    <property type="molecule type" value="Genomic_DNA"/>
</dbReference>
<dbReference type="PANTHER" id="PTHR21310">
    <property type="entry name" value="AMINOGLYCOSIDE PHOSPHOTRANSFERASE-RELATED-RELATED"/>
    <property type="match status" value="1"/>
</dbReference>
<dbReference type="SUPFAM" id="SSF56112">
    <property type="entry name" value="Protein kinase-like (PK-like)"/>
    <property type="match status" value="1"/>
</dbReference>
<dbReference type="PANTHER" id="PTHR21310:SF39">
    <property type="entry name" value="AMINOGLYCOSIDE PHOSPHOTRANSFERASE DOMAIN-CONTAINING PROTEIN"/>
    <property type="match status" value="1"/>
</dbReference>
<reference evidence="2" key="1">
    <citation type="journal article" date="2020" name="Stud. Mycol.">
        <title>101 Dothideomycetes genomes: a test case for predicting lifestyles and emergence of pathogens.</title>
        <authorList>
            <person name="Haridas S."/>
            <person name="Albert R."/>
            <person name="Binder M."/>
            <person name="Bloem J."/>
            <person name="Labutti K."/>
            <person name="Salamov A."/>
            <person name="Andreopoulos B."/>
            <person name="Baker S."/>
            <person name="Barry K."/>
            <person name="Bills G."/>
            <person name="Bluhm B."/>
            <person name="Cannon C."/>
            <person name="Castanera R."/>
            <person name="Culley D."/>
            <person name="Daum C."/>
            <person name="Ezra D."/>
            <person name="Gonzalez J."/>
            <person name="Henrissat B."/>
            <person name="Kuo A."/>
            <person name="Liang C."/>
            <person name="Lipzen A."/>
            <person name="Lutzoni F."/>
            <person name="Magnuson J."/>
            <person name="Mondo S."/>
            <person name="Nolan M."/>
            <person name="Ohm R."/>
            <person name="Pangilinan J."/>
            <person name="Park H.-J."/>
            <person name="Ramirez L."/>
            <person name="Alfaro M."/>
            <person name="Sun H."/>
            <person name="Tritt A."/>
            <person name="Yoshinaga Y."/>
            <person name="Zwiers L.-H."/>
            <person name="Turgeon B."/>
            <person name="Goodwin S."/>
            <person name="Spatafora J."/>
            <person name="Crous P."/>
            <person name="Grigoriev I."/>
        </authorList>
    </citation>
    <scope>NUCLEOTIDE SEQUENCE</scope>
    <source>
        <strain evidence="2">CBS 122368</strain>
    </source>
</reference>
<evidence type="ECO:0000313" key="2">
    <source>
        <dbReference type="EMBL" id="KAF2254351.1"/>
    </source>
</evidence>
<organism evidence="2 3">
    <name type="scientific">Trematosphaeria pertusa</name>
    <dbReference type="NCBI Taxonomy" id="390896"/>
    <lineage>
        <taxon>Eukaryota</taxon>
        <taxon>Fungi</taxon>
        <taxon>Dikarya</taxon>
        <taxon>Ascomycota</taxon>
        <taxon>Pezizomycotina</taxon>
        <taxon>Dothideomycetes</taxon>
        <taxon>Pleosporomycetidae</taxon>
        <taxon>Pleosporales</taxon>
        <taxon>Massarineae</taxon>
        <taxon>Trematosphaeriaceae</taxon>
        <taxon>Trematosphaeria</taxon>
    </lineage>
</organism>
<dbReference type="GeneID" id="54585984"/>
<keyword evidence="3" id="KW-1185">Reference proteome</keyword>
<dbReference type="GO" id="GO:0016301">
    <property type="term" value="F:kinase activity"/>
    <property type="evidence" value="ECO:0007669"/>
    <property type="project" value="UniProtKB-KW"/>
</dbReference>
<dbReference type="Gene3D" id="3.90.1200.10">
    <property type="match status" value="1"/>
</dbReference>
<name>A0A6A6IUW2_9PLEO</name>